<dbReference type="EMBL" id="BAAAXF010000074">
    <property type="protein sequence ID" value="GAA3503440.1"/>
    <property type="molecule type" value="Genomic_DNA"/>
</dbReference>
<reference evidence="4" key="1">
    <citation type="journal article" date="2019" name="Int. J. Syst. Evol. Microbiol.">
        <title>The Global Catalogue of Microorganisms (GCM) 10K type strain sequencing project: providing services to taxonomists for standard genome sequencing and annotation.</title>
        <authorList>
            <consortium name="The Broad Institute Genomics Platform"/>
            <consortium name="The Broad Institute Genome Sequencing Center for Infectious Disease"/>
            <person name="Wu L."/>
            <person name="Ma J."/>
        </authorList>
    </citation>
    <scope>NUCLEOTIDE SEQUENCE [LARGE SCALE GENOMIC DNA]</scope>
    <source>
        <strain evidence="4">JCM 4816</strain>
    </source>
</reference>
<name>A0ABP6U6Z4_9ACTN</name>
<evidence type="ECO:0000313" key="4">
    <source>
        <dbReference type="Proteomes" id="UP001501455"/>
    </source>
</evidence>
<sequence>MAGPDWSFRLVPALSITILNGAATPWEARLRCHDTPVVITEHCFHVPEPMRHGRLFLAGDTAHIVPPTGTKGPNLAVGDVVTFARALAHHTETGSAELLSTPTPRPACAAPGRPSGSRTT</sequence>
<dbReference type="Pfam" id="PF01494">
    <property type="entry name" value="FAD_binding_3"/>
    <property type="match status" value="1"/>
</dbReference>
<dbReference type="InterPro" id="IPR036188">
    <property type="entry name" value="FAD/NAD-bd_sf"/>
</dbReference>
<protein>
    <recommendedName>
        <fullName evidence="2">FAD-binding domain-containing protein</fullName>
    </recommendedName>
</protein>
<dbReference type="PRINTS" id="PR00420">
    <property type="entry name" value="RNGMNOXGNASE"/>
</dbReference>
<feature type="domain" description="FAD-binding" evidence="2">
    <location>
        <begin position="46"/>
        <end position="101"/>
    </location>
</feature>
<dbReference type="Proteomes" id="UP001501455">
    <property type="component" value="Unassembled WGS sequence"/>
</dbReference>
<feature type="region of interest" description="Disordered" evidence="1">
    <location>
        <begin position="93"/>
        <end position="120"/>
    </location>
</feature>
<evidence type="ECO:0000256" key="1">
    <source>
        <dbReference type="SAM" id="MobiDB-lite"/>
    </source>
</evidence>
<dbReference type="InterPro" id="IPR002938">
    <property type="entry name" value="FAD-bd"/>
</dbReference>
<evidence type="ECO:0000313" key="3">
    <source>
        <dbReference type="EMBL" id="GAA3503440.1"/>
    </source>
</evidence>
<dbReference type="Gene3D" id="3.50.50.60">
    <property type="entry name" value="FAD/NAD(P)-binding domain"/>
    <property type="match status" value="1"/>
</dbReference>
<dbReference type="SUPFAM" id="SSF51905">
    <property type="entry name" value="FAD/NAD(P)-binding domain"/>
    <property type="match status" value="1"/>
</dbReference>
<organism evidence="3 4">
    <name type="scientific">Streptomyces prasinosporus</name>
    <dbReference type="NCBI Taxonomy" id="68256"/>
    <lineage>
        <taxon>Bacteria</taxon>
        <taxon>Bacillati</taxon>
        <taxon>Actinomycetota</taxon>
        <taxon>Actinomycetes</taxon>
        <taxon>Kitasatosporales</taxon>
        <taxon>Streptomycetaceae</taxon>
        <taxon>Streptomyces</taxon>
        <taxon>Streptomyces albogriseolus group</taxon>
    </lineage>
</organism>
<evidence type="ECO:0000259" key="2">
    <source>
        <dbReference type="Pfam" id="PF01494"/>
    </source>
</evidence>
<proteinExistence type="predicted"/>
<comment type="caution">
    <text evidence="3">The sequence shown here is derived from an EMBL/GenBank/DDBJ whole genome shotgun (WGS) entry which is preliminary data.</text>
</comment>
<keyword evidence="4" id="KW-1185">Reference proteome</keyword>
<gene>
    <name evidence="3" type="ORF">GCM10019016_105500</name>
</gene>
<accession>A0ABP6U6Z4</accession>